<keyword evidence="4" id="KW-0597">Phosphoprotein</keyword>
<evidence type="ECO:0000313" key="14">
    <source>
        <dbReference type="EMBL" id="EAT34524.1"/>
    </source>
</evidence>
<dbReference type="Gene3D" id="1.20.5.190">
    <property type="match status" value="6"/>
</dbReference>
<dbReference type="SMART" id="SM00033">
    <property type="entry name" value="CH"/>
    <property type="match status" value="1"/>
</dbReference>
<reference evidence="14" key="1">
    <citation type="submission" date="2005-10" db="EMBL/GenBank/DDBJ databases">
        <authorList>
            <person name="Loftus B.J."/>
            <person name="Nene V.M."/>
            <person name="Hannick L.I."/>
            <person name="Bidwell S."/>
            <person name="Haas B."/>
            <person name="Amedeo P."/>
            <person name="Orvis J."/>
            <person name="Wortman J.R."/>
            <person name="White O.R."/>
            <person name="Salzberg S."/>
            <person name="Shumway M."/>
            <person name="Koo H."/>
            <person name="Zhao Y."/>
            <person name="Holmes M."/>
            <person name="Miller J."/>
            <person name="Schatz M."/>
            <person name="Pop M."/>
            <person name="Pai G."/>
            <person name="Utterback T."/>
            <person name="Rogers Y.-H."/>
            <person name="Kravitz S."/>
            <person name="Fraser C.M."/>
        </authorList>
    </citation>
    <scope>NUCLEOTIDE SEQUENCE</scope>
    <source>
        <strain evidence="14">Liverpool</strain>
    </source>
</reference>
<proteinExistence type="predicted"/>
<evidence type="ECO:0000256" key="6">
    <source>
        <dbReference type="ARBA" id="ARBA00022737"/>
    </source>
</evidence>
<evidence type="ECO:0000256" key="4">
    <source>
        <dbReference type="ARBA" id="ARBA00022553"/>
    </source>
</evidence>
<evidence type="ECO:0000256" key="5">
    <source>
        <dbReference type="ARBA" id="ARBA00022618"/>
    </source>
</evidence>
<dbReference type="InterPro" id="IPR031549">
    <property type="entry name" value="ASH"/>
</dbReference>
<evidence type="ECO:0000256" key="7">
    <source>
        <dbReference type="ARBA" id="ARBA00022776"/>
    </source>
</evidence>
<evidence type="ECO:0000256" key="8">
    <source>
        <dbReference type="ARBA" id="ARBA00022860"/>
    </source>
</evidence>
<keyword evidence="8" id="KW-0112">Calmodulin-binding</keyword>
<organism evidence="14 15">
    <name type="scientific">Aedes aegypti</name>
    <name type="common">Yellowfever mosquito</name>
    <name type="synonym">Culex aegypti</name>
    <dbReference type="NCBI Taxonomy" id="7159"/>
    <lineage>
        <taxon>Eukaryota</taxon>
        <taxon>Metazoa</taxon>
        <taxon>Ecdysozoa</taxon>
        <taxon>Arthropoda</taxon>
        <taxon>Hexapoda</taxon>
        <taxon>Insecta</taxon>
        <taxon>Pterygota</taxon>
        <taxon>Neoptera</taxon>
        <taxon>Endopterygota</taxon>
        <taxon>Diptera</taxon>
        <taxon>Nematocera</taxon>
        <taxon>Culicoidea</taxon>
        <taxon>Culicidae</taxon>
        <taxon>Culicinae</taxon>
        <taxon>Aedini</taxon>
        <taxon>Aedes</taxon>
        <taxon>Stegomyia</taxon>
    </lineage>
</organism>
<feature type="region of interest" description="Disordered" evidence="12">
    <location>
        <begin position="1"/>
        <end position="24"/>
    </location>
</feature>
<dbReference type="SMART" id="SM00015">
    <property type="entry name" value="IQ"/>
    <property type="match status" value="18"/>
</dbReference>
<dbReference type="PANTHER" id="PTHR22706:SF1">
    <property type="entry name" value="ASSEMBLY FACTOR FOR SPINDLE MICROTUBULES"/>
    <property type="match status" value="1"/>
</dbReference>
<evidence type="ECO:0000256" key="10">
    <source>
        <dbReference type="ARBA" id="ARBA00023242"/>
    </source>
</evidence>
<dbReference type="GO" id="GO:0007051">
    <property type="term" value="P:spindle organization"/>
    <property type="evidence" value="ECO:0007669"/>
    <property type="project" value="TreeGrafter"/>
</dbReference>
<sequence length="1934" mass="227030">MSAFEVKVTPTRPTAQPKRRTESREPTLVMLGPFTPKATVIFDGVPVGKSARRELIVKNPYDEEIKVLVTKIPRTEFNLGLQWTSQDIPAGEERQMDLVWNPLKMFANKEVLQMSDSFGNKKDIALILKSVELRKAPPVKKPVFKQVPLVPKKLKLKSPSPPKAVLKRNLLVKKRESPARKTFASSPPVARQAAPRMNVLQPSNASNLFNSSEFNFSNISECISVKTKTNKENVSPVTPENASKLFSNLKFTPSNSQSNLSYLASLPTPVNCYNIDDIRLDKPNLLRRRLSISPEINLDDEELTPRIQTNQSVLAMKETPKSCYTSSNQMLSARNQQLSLTPTNATRNEFDPNCFSTVTKQFQSGKTYLMIDETVEKDSNKQLDYSHDLELTELQLKCSPTPSDDNIVQHLTMEIKQQQQGSMPNLNAAVAGEYEDDGEARMMFKAHEIRAQSSRFNLHEISRISDEMKPPGTKRHLDSSMASVDLADEPLAAVVISPPKKSKLMQTTPSMSSMQRSSNRSMSTSTAAKPCFQVPKSTAPRSLSLRRVPVSNGSSKKLPLEEKRIFLYDSELHLKTLINPDPFAATTTCDPFLTTTMYLDERAFEKYERQLKKWLNALVTIPADLDTEPNKPLDVGKLFDEVKGKELTLAPTKELISSNYYKSRLNQLRSAGISLYLSEKVAEPLRKVRSAIEKKTMTLRTDRDLHLDLVLQRSVLELLLCFNPLWLRLGLEVTFGEQIDLQSNRDVIGLSTFVINRLFRDRYMEMKNSKAYSLSSSYSEHMKKFTFRMFLFLLFFLDTAKNQRLIKHNPCLFVKNAPYKETREILIRFSSHLIAGIGDITKHLKRFGYVLTHKQTYLDEFDYAFENLAVDLRDGIRLTRVMEIILLREDLTQNLRVPSISRLQKVHNVNLALKALEDAEYQITGDITAKDICDGHREKTLSLMWQIVYKFRAPKFNAAANVIRDWWKRNWLKVVISRRIEEKRRRRREQAAVTIQAGYRAYRTRQNFRRMRAEKLKAVIILQKYSRRYLTQKHTAHRYASILRIQRWWRSVQQTRADREHFLLQRKSATVLQTTFRRRVLARKIMAASVQRREFLQLKEACVKVQLRWRECLLARKERRSYLEMRKSAILIQQTVRGYFMMKEAVATYQKERDSIILVQRIFKAKLEMRRVRSEYLQVKLAAVCVQRRFRALVAMRKQRSDYLQLRLATLVIQQRLRAQNVMKLERKRFETLKGAAIVVQQQFRAQVAMREARDRFQLMRSSCIQIQRRLRATILMRKQRIEFLKLQYHVMVVQRQFRANILARNQRKQYLKVRTSVIQVQRKWRATIYARQMQLRYQEQRNTAIKIQRYWRAIQLKRKMRENYLEKRIAAIKIQKYFRGHLLTKQIREEFVTLRSATIKLQQRYRANKSMQMQRMDYERLVQASVVIQRRYRAKREAMRLARTEYLQTRSAVVLIQQKYRAKREMERACGRYLNVRSATILIQQYFRGYLEMKRQKESFVRLRSATLCLQTRFRAMKQMKLQRSLYLEERSSAIVIQRYFRGYLATKQQRSSFLQKKQACVVLQSRYRARLAMLKEKCEYDHLRSATITIQRKWRATMAMTRQRSSYLRILQATQTIQIRYRAYRLRLLDQLNYRVYRIVTLRLQARCRGYLARQAFLKKLTPEFRERRLREQAAKRIQACWRGHQYRKKHQTVTMRDIALRMIASRREAARDPSKRVSNILRSCMKFIQSRFAVHEAIKVLLRIEQISRTVPYLLQSDAVFLAAFCYVTMAQAIRSELDKQLIEICARIILNLARFEGTKKDAFQENGLVTVSQMLLRWCDKECAIFNTLCTLLWVLSHDTHKRNAIRRYMISREAIFMLRETKKLVQRKENMRKNVKKPVGCLAPPDPTLMRMEPALEPDYGVIRSKPYVFYSSVFAFDTVLNVLDVDIS</sequence>
<keyword evidence="11" id="KW-0131">Cell cycle</keyword>
<dbReference type="GO" id="GO:0051301">
    <property type="term" value="P:cell division"/>
    <property type="evidence" value="ECO:0007669"/>
    <property type="project" value="UniProtKB-KW"/>
</dbReference>
<keyword evidence="5" id="KW-0132">Cell division</keyword>
<reference evidence="14" key="3">
    <citation type="submission" date="2012-09" db="EMBL/GenBank/DDBJ databases">
        <authorList>
            <consortium name="VectorBase"/>
        </authorList>
    </citation>
    <scope>NUCLEOTIDE SEQUENCE</scope>
    <source>
        <strain evidence="14">Liverpool</strain>
    </source>
</reference>
<dbReference type="SUPFAM" id="SSF47576">
    <property type="entry name" value="Calponin-homology domain, CH-domain"/>
    <property type="match status" value="1"/>
</dbReference>
<keyword evidence="3" id="KW-0963">Cytoplasm</keyword>
<evidence type="ECO:0000256" key="11">
    <source>
        <dbReference type="ARBA" id="ARBA00023306"/>
    </source>
</evidence>
<dbReference type="SMR" id="Q16JR7"/>
<dbReference type="Pfam" id="PF00307">
    <property type="entry name" value="CH"/>
    <property type="match status" value="1"/>
</dbReference>
<name>Q16JR7_AEDAE</name>
<evidence type="ECO:0000259" key="13">
    <source>
        <dbReference type="PROSITE" id="PS50021"/>
    </source>
</evidence>
<keyword evidence="7" id="KW-0498">Mitosis</keyword>
<keyword evidence="6" id="KW-0677">Repeat</keyword>
<dbReference type="PROSITE" id="PS50021">
    <property type="entry name" value="CH"/>
    <property type="match status" value="1"/>
</dbReference>
<dbReference type="VEuPathDB" id="VectorBase:AAEL005791"/>
<dbReference type="Pfam" id="PF15780">
    <property type="entry name" value="ASH"/>
    <property type="match status" value="1"/>
</dbReference>
<dbReference type="PhylomeDB" id="Q16JR7"/>
<dbReference type="OMA" id="DFGIIRY"/>
<dbReference type="EMBL" id="CH477995">
    <property type="protein sequence ID" value="EAT34524.1"/>
    <property type="molecule type" value="Genomic_DNA"/>
</dbReference>
<dbReference type="Gene3D" id="1.10.418.10">
    <property type="entry name" value="Calponin-like domain"/>
    <property type="match status" value="1"/>
</dbReference>
<evidence type="ECO:0000256" key="12">
    <source>
        <dbReference type="SAM" id="MobiDB-lite"/>
    </source>
</evidence>
<dbReference type="FunFam" id="1.10.418.10:FF:000051">
    <property type="entry name" value="Abnormal spindle-like microcephaly-associated protein homolog"/>
    <property type="match status" value="1"/>
</dbReference>
<evidence type="ECO:0000256" key="1">
    <source>
        <dbReference type="ARBA" id="ARBA00004123"/>
    </source>
</evidence>
<gene>
    <name evidence="14" type="ORF">AaeL_AAEL013242</name>
</gene>
<feature type="compositionally biased region" description="Low complexity" evidence="12">
    <location>
        <begin position="505"/>
        <end position="526"/>
    </location>
</feature>
<dbReference type="STRING" id="7159.Q16JR7"/>
<dbReference type="PANTHER" id="PTHR22706">
    <property type="entry name" value="ASSEMBLY FACTOR FOR SPINDLE MICROTUBULES"/>
    <property type="match status" value="1"/>
</dbReference>
<feature type="region of interest" description="Disordered" evidence="12">
    <location>
        <begin position="501"/>
        <end position="528"/>
    </location>
</feature>
<dbReference type="PROSITE" id="PS50096">
    <property type="entry name" value="IQ"/>
    <property type="match status" value="9"/>
</dbReference>
<dbReference type="GO" id="GO:0005737">
    <property type="term" value="C:cytoplasm"/>
    <property type="evidence" value="ECO:0007669"/>
    <property type="project" value="UniProtKB-SubCell"/>
</dbReference>
<dbReference type="GO" id="GO:0005634">
    <property type="term" value="C:nucleus"/>
    <property type="evidence" value="ECO:0007669"/>
    <property type="project" value="UniProtKB-SubCell"/>
</dbReference>
<dbReference type="InterPro" id="IPR000048">
    <property type="entry name" value="IQ_motif_EF-hand-BS"/>
</dbReference>
<keyword evidence="9" id="KW-0175">Coiled coil</keyword>
<dbReference type="InterPro" id="IPR036872">
    <property type="entry name" value="CH_dom_sf"/>
</dbReference>
<protein>
    <submittedName>
        <fullName evidence="14">AAEL013242-PA</fullName>
    </submittedName>
</protein>
<dbReference type="Proteomes" id="UP000682892">
    <property type="component" value="Unassembled WGS sequence"/>
</dbReference>
<dbReference type="GO" id="GO:0000278">
    <property type="term" value="P:mitotic cell cycle"/>
    <property type="evidence" value="ECO:0007669"/>
    <property type="project" value="TreeGrafter"/>
</dbReference>
<dbReference type="GO" id="GO:0005516">
    <property type="term" value="F:calmodulin binding"/>
    <property type="evidence" value="ECO:0007669"/>
    <property type="project" value="UniProtKB-KW"/>
</dbReference>
<evidence type="ECO:0000256" key="2">
    <source>
        <dbReference type="ARBA" id="ARBA00004496"/>
    </source>
</evidence>
<dbReference type="InterPro" id="IPR051185">
    <property type="entry name" value="ASPM"/>
</dbReference>
<evidence type="ECO:0000256" key="9">
    <source>
        <dbReference type="ARBA" id="ARBA00023054"/>
    </source>
</evidence>
<evidence type="ECO:0000313" key="15">
    <source>
        <dbReference type="Proteomes" id="UP000682892"/>
    </source>
</evidence>
<accession>Q16JR7</accession>
<evidence type="ECO:0000256" key="3">
    <source>
        <dbReference type="ARBA" id="ARBA00022490"/>
    </source>
</evidence>
<dbReference type="CDD" id="cd21223">
    <property type="entry name" value="CH_ASPM_rpt1"/>
    <property type="match status" value="1"/>
</dbReference>
<dbReference type="Pfam" id="PF00612">
    <property type="entry name" value="IQ"/>
    <property type="match status" value="7"/>
</dbReference>
<dbReference type="GO" id="GO:0000922">
    <property type="term" value="C:spindle pole"/>
    <property type="evidence" value="ECO:0007669"/>
    <property type="project" value="TreeGrafter"/>
</dbReference>
<dbReference type="GO" id="GO:0051295">
    <property type="term" value="P:establishment of meiotic spindle localization"/>
    <property type="evidence" value="ECO:0007669"/>
    <property type="project" value="TreeGrafter"/>
</dbReference>
<feature type="domain" description="Calponin-homology (CH)" evidence="13">
    <location>
        <begin position="820"/>
        <end position="952"/>
    </location>
</feature>
<dbReference type="InterPro" id="IPR001715">
    <property type="entry name" value="CH_dom"/>
</dbReference>
<comment type="subcellular location">
    <subcellularLocation>
        <location evidence="2">Cytoplasm</location>
    </subcellularLocation>
    <subcellularLocation>
        <location evidence="1">Nucleus</location>
    </subcellularLocation>
</comment>
<reference evidence="14" key="2">
    <citation type="journal article" date="2007" name="Science">
        <title>Genome sequence of Aedes aegypti, a major arbovirus vector.</title>
        <authorList>
            <person name="Nene V."/>
            <person name="Wortman J.R."/>
            <person name="Lawson D."/>
            <person name="Haas B."/>
            <person name="Kodira C."/>
            <person name="Tu Z.J."/>
            <person name="Loftus B."/>
            <person name="Xi Z."/>
            <person name="Megy K."/>
            <person name="Grabherr M."/>
            <person name="Ren Q."/>
            <person name="Zdobnov E.M."/>
            <person name="Lobo N.F."/>
            <person name="Campbell K.S."/>
            <person name="Brown S.E."/>
            <person name="Bonaldo M.F."/>
            <person name="Zhu J."/>
            <person name="Sinkins S.P."/>
            <person name="Hogenkamp D.G."/>
            <person name="Amedeo P."/>
            <person name="Arensburger P."/>
            <person name="Atkinson P.W."/>
            <person name="Bidwell S."/>
            <person name="Biedler J."/>
            <person name="Birney E."/>
            <person name="Bruggner R.V."/>
            <person name="Costas J."/>
            <person name="Coy M.R."/>
            <person name="Crabtree J."/>
            <person name="Crawford M."/>
            <person name="Debruyn B."/>
            <person name="Decaprio D."/>
            <person name="Eiglmeier K."/>
            <person name="Eisenstadt E."/>
            <person name="El-Dorry H."/>
            <person name="Gelbart W.M."/>
            <person name="Gomes S.L."/>
            <person name="Hammond M."/>
            <person name="Hannick L.I."/>
            <person name="Hogan J.R."/>
            <person name="Holmes M.H."/>
            <person name="Jaffe D."/>
            <person name="Johnston J.S."/>
            <person name="Kennedy R.C."/>
            <person name="Koo H."/>
            <person name="Kravitz S."/>
            <person name="Kriventseva E.V."/>
            <person name="Kulp D."/>
            <person name="Labutti K."/>
            <person name="Lee E."/>
            <person name="Li S."/>
            <person name="Lovin D.D."/>
            <person name="Mao C."/>
            <person name="Mauceli E."/>
            <person name="Menck C.F."/>
            <person name="Miller J.R."/>
            <person name="Montgomery P."/>
            <person name="Mori A."/>
            <person name="Nascimento A.L."/>
            <person name="Naveira H.F."/>
            <person name="Nusbaum C."/>
            <person name="O'leary S."/>
            <person name="Orvis J."/>
            <person name="Pertea M."/>
            <person name="Quesneville H."/>
            <person name="Reidenbach K.R."/>
            <person name="Rogers Y.H."/>
            <person name="Roth C.W."/>
            <person name="Schneider J.R."/>
            <person name="Schatz M."/>
            <person name="Shumway M."/>
            <person name="Stanke M."/>
            <person name="Stinson E.O."/>
            <person name="Tubio J.M."/>
            <person name="Vanzee J.P."/>
            <person name="Verjovski-Almeida S."/>
            <person name="Werner D."/>
            <person name="White O."/>
            <person name="Wyder S."/>
            <person name="Zeng Q."/>
            <person name="Zhao Q."/>
            <person name="Zhao Y."/>
            <person name="Hill C.A."/>
            <person name="Raikhel A.S."/>
            <person name="Soares M.B."/>
            <person name="Knudson D.L."/>
            <person name="Lee N.H."/>
            <person name="Galagan J."/>
            <person name="Salzberg S.L."/>
            <person name="Paulsen I.T."/>
            <person name="Dimopoulos G."/>
            <person name="Collins F.H."/>
            <person name="Birren B."/>
            <person name="Fraser-Liggett C.M."/>
            <person name="Severson D.W."/>
        </authorList>
    </citation>
    <scope>NUCLEOTIDE SEQUENCE [LARGE SCALE GENOMIC DNA]</scope>
    <source>
        <strain evidence="14">Liverpool</strain>
    </source>
</reference>
<keyword evidence="10" id="KW-0539">Nucleus</keyword>